<feature type="compositionally biased region" description="Basic and acidic residues" evidence="1">
    <location>
        <begin position="410"/>
        <end position="429"/>
    </location>
</feature>
<feature type="compositionally biased region" description="Basic and acidic residues" evidence="1">
    <location>
        <begin position="394"/>
        <end position="404"/>
    </location>
</feature>
<feature type="compositionally biased region" description="Polar residues" evidence="1">
    <location>
        <begin position="131"/>
        <end position="140"/>
    </location>
</feature>
<feature type="compositionally biased region" description="Basic and acidic residues" evidence="1">
    <location>
        <begin position="236"/>
        <end position="255"/>
    </location>
</feature>
<organism evidence="2 3">
    <name type="scientific">Dentiscutata erythropus</name>
    <dbReference type="NCBI Taxonomy" id="1348616"/>
    <lineage>
        <taxon>Eukaryota</taxon>
        <taxon>Fungi</taxon>
        <taxon>Fungi incertae sedis</taxon>
        <taxon>Mucoromycota</taxon>
        <taxon>Glomeromycotina</taxon>
        <taxon>Glomeromycetes</taxon>
        <taxon>Diversisporales</taxon>
        <taxon>Gigasporaceae</taxon>
        <taxon>Dentiscutata</taxon>
    </lineage>
</organism>
<evidence type="ECO:0000313" key="3">
    <source>
        <dbReference type="Proteomes" id="UP000789405"/>
    </source>
</evidence>
<dbReference type="PANTHER" id="PTHR12751:SF18">
    <property type="entry name" value="PHOSPHATASE AND ACTIN REGULATOR 1"/>
    <property type="match status" value="1"/>
</dbReference>
<gene>
    <name evidence="2" type="ORF">DERYTH_LOCUS860</name>
</gene>
<evidence type="ECO:0000256" key="1">
    <source>
        <dbReference type="SAM" id="MobiDB-lite"/>
    </source>
</evidence>
<feature type="compositionally biased region" description="Polar residues" evidence="1">
    <location>
        <begin position="147"/>
        <end position="196"/>
    </location>
</feature>
<dbReference type="EMBL" id="CAJVPY010000208">
    <property type="protein sequence ID" value="CAG8457890.1"/>
    <property type="molecule type" value="Genomic_DNA"/>
</dbReference>
<dbReference type="GO" id="GO:0003779">
    <property type="term" value="F:actin binding"/>
    <property type="evidence" value="ECO:0007669"/>
    <property type="project" value="TreeGrafter"/>
</dbReference>
<feature type="region of interest" description="Disordered" evidence="1">
    <location>
        <begin position="67"/>
        <end position="255"/>
    </location>
</feature>
<sequence>MAVSVANYQSEQSVPKLNSLGYDDESVSLAKCLPSHPQKPSRLPIFETAVTQQNGVGNFQCNAPQGHVRSSANMGSHHHSMNCGDFSSNLQQQSPLQNRNGYNQSFSQGRSEKIRKRASSFNEDLGKNKPLQPSKNFNSQKVDKQTISKSPKSIQGSEQSPIQSQKPSQHIVQERSSQSIDQQRLPSQLDQNQKFGDSTKKVQQKTVEEKLSTPDQDNKKCIPLPANQHLELASPKGHDQKHSKEISQSKNDDIKSNIATSTDSAVASKFQNAAGQQSSNQSSFNHTNDLRKSFTKRLKRVFSLNNIKQDDVTQLSSSTSNSGSPSPPRDIDVEINNNKTGSTSSRRSFIDIQSLFAKNDKKQNKEHKHQRQPSQQEQRQFRTSSSDRCSNQKKRSEDKKRNSKDGNPSEDIKNGDKQKNENKPKRERNSMVLFKKASIPPRFSSLPSRNSRNNNRYKHPTIQLQTQYQPQISNKSDPISQGSLSEDCVNNQHITQSQLNSLPASQSSKTGTPSIGTLERHNVPSYIATIKANKPYLNLNTSASRSVPSLVTGRDNDLPLTPSTLKKLQFSSNILVHETWTPDDYDRRGDQSTCNKLTPLLAQKIKQELNEFKLIEMQVHEDSKKNTHFFA</sequence>
<feature type="compositionally biased region" description="Polar residues" evidence="1">
    <location>
        <begin position="498"/>
        <end position="515"/>
    </location>
</feature>
<accession>A0A9N8YWY2</accession>
<feature type="region of interest" description="Disordered" evidence="1">
    <location>
        <begin position="498"/>
        <end position="517"/>
    </location>
</feature>
<feature type="compositionally biased region" description="Low complexity" evidence="1">
    <location>
        <begin position="271"/>
        <end position="283"/>
    </location>
</feature>
<dbReference type="OrthoDB" id="5563016at2759"/>
<reference evidence="2" key="1">
    <citation type="submission" date="2021-06" db="EMBL/GenBank/DDBJ databases">
        <authorList>
            <person name="Kallberg Y."/>
            <person name="Tangrot J."/>
            <person name="Rosling A."/>
        </authorList>
    </citation>
    <scope>NUCLEOTIDE SEQUENCE</scope>
    <source>
        <strain evidence="2">MA453B</strain>
    </source>
</reference>
<feature type="compositionally biased region" description="Low complexity" evidence="1">
    <location>
        <begin position="87"/>
        <end position="98"/>
    </location>
</feature>
<evidence type="ECO:0000313" key="2">
    <source>
        <dbReference type="EMBL" id="CAG8457890.1"/>
    </source>
</evidence>
<feature type="compositionally biased region" description="Low complexity" evidence="1">
    <location>
        <begin position="440"/>
        <end position="454"/>
    </location>
</feature>
<dbReference type="PANTHER" id="PTHR12751">
    <property type="entry name" value="PHOSPHATASE AND ACTIN REGULATOR PHACTR"/>
    <property type="match status" value="1"/>
</dbReference>
<feature type="compositionally biased region" description="Low complexity" evidence="1">
    <location>
        <begin position="372"/>
        <end position="382"/>
    </location>
</feature>
<feature type="region of interest" description="Disordered" evidence="1">
    <location>
        <begin position="268"/>
        <end position="287"/>
    </location>
</feature>
<feature type="compositionally biased region" description="Polar residues" evidence="1">
    <location>
        <begin position="335"/>
        <end position="347"/>
    </location>
</feature>
<feature type="compositionally biased region" description="Basic and acidic residues" evidence="1">
    <location>
        <begin position="206"/>
        <end position="220"/>
    </location>
</feature>
<comment type="caution">
    <text evidence="2">The sequence shown here is derived from an EMBL/GenBank/DDBJ whole genome shotgun (WGS) entry which is preliminary data.</text>
</comment>
<dbReference type="GO" id="GO:0030036">
    <property type="term" value="P:actin cytoskeleton organization"/>
    <property type="evidence" value="ECO:0007669"/>
    <property type="project" value="TreeGrafter"/>
</dbReference>
<dbReference type="Proteomes" id="UP000789405">
    <property type="component" value="Unassembled WGS sequence"/>
</dbReference>
<feature type="compositionally biased region" description="Polar residues" evidence="1">
    <location>
        <begin position="99"/>
        <end position="109"/>
    </location>
</feature>
<keyword evidence="3" id="KW-1185">Reference proteome</keyword>
<feature type="region of interest" description="Disordered" evidence="1">
    <location>
        <begin position="312"/>
        <end position="456"/>
    </location>
</feature>
<proteinExistence type="predicted"/>
<name>A0A9N8YWY2_9GLOM</name>
<protein>
    <submittedName>
        <fullName evidence="2">19719_t:CDS:1</fullName>
    </submittedName>
</protein>
<dbReference type="AlphaFoldDB" id="A0A9N8YWY2"/>